<dbReference type="EMBL" id="JBAHYK010000502">
    <property type="protein sequence ID" value="KAL0573463.1"/>
    <property type="molecule type" value="Genomic_DNA"/>
</dbReference>
<proteinExistence type="predicted"/>
<dbReference type="Proteomes" id="UP001465976">
    <property type="component" value="Unassembled WGS sequence"/>
</dbReference>
<protein>
    <submittedName>
        <fullName evidence="2">Uncharacterized protein</fullName>
    </submittedName>
</protein>
<evidence type="ECO:0000313" key="3">
    <source>
        <dbReference type="Proteomes" id="UP001465976"/>
    </source>
</evidence>
<comment type="caution">
    <text evidence="2">The sequence shown here is derived from an EMBL/GenBank/DDBJ whole genome shotgun (WGS) entry which is preliminary data.</text>
</comment>
<gene>
    <name evidence="2" type="ORF">V5O48_008490</name>
</gene>
<evidence type="ECO:0000313" key="2">
    <source>
        <dbReference type="EMBL" id="KAL0573463.1"/>
    </source>
</evidence>
<sequence>MKIWIGSVWESDQYDKVGDYLELDGYATDGQQYAQDHNYPELIRGNPHDVQIVEDEDSDSQLSSEAENSQLSSASLSPIPIDPTQAVLMDRLDEPALETVFSGHASAEAQDDVLIDEAAEESPTLLSDLELSMSALTFNPWADTLPEQ</sequence>
<accession>A0ABR3FE79</accession>
<evidence type="ECO:0000256" key="1">
    <source>
        <dbReference type="SAM" id="MobiDB-lite"/>
    </source>
</evidence>
<name>A0ABR3FE79_9AGAR</name>
<feature type="region of interest" description="Disordered" evidence="1">
    <location>
        <begin position="55"/>
        <end position="80"/>
    </location>
</feature>
<reference evidence="2 3" key="1">
    <citation type="submission" date="2024-02" db="EMBL/GenBank/DDBJ databases">
        <title>A draft genome for the cacao thread blight pathogen Marasmius crinis-equi.</title>
        <authorList>
            <person name="Cohen S.P."/>
            <person name="Baruah I.K."/>
            <person name="Amoako-Attah I."/>
            <person name="Bukari Y."/>
            <person name="Meinhardt L.W."/>
            <person name="Bailey B.A."/>
        </authorList>
    </citation>
    <scope>NUCLEOTIDE SEQUENCE [LARGE SCALE GENOMIC DNA]</scope>
    <source>
        <strain evidence="2 3">GH-76</strain>
    </source>
</reference>
<keyword evidence="3" id="KW-1185">Reference proteome</keyword>
<organism evidence="2 3">
    <name type="scientific">Marasmius crinis-equi</name>
    <dbReference type="NCBI Taxonomy" id="585013"/>
    <lineage>
        <taxon>Eukaryota</taxon>
        <taxon>Fungi</taxon>
        <taxon>Dikarya</taxon>
        <taxon>Basidiomycota</taxon>
        <taxon>Agaricomycotina</taxon>
        <taxon>Agaricomycetes</taxon>
        <taxon>Agaricomycetidae</taxon>
        <taxon>Agaricales</taxon>
        <taxon>Marasmiineae</taxon>
        <taxon>Marasmiaceae</taxon>
        <taxon>Marasmius</taxon>
    </lineage>
</organism>